<proteinExistence type="predicted"/>
<dbReference type="Proteomes" id="UP000253208">
    <property type="component" value="Unassembled WGS sequence"/>
</dbReference>
<protein>
    <submittedName>
        <fullName evidence="2">Uncharacterized protein</fullName>
    </submittedName>
</protein>
<name>A0A367FXZ0_9FIRM</name>
<evidence type="ECO:0000256" key="1">
    <source>
        <dbReference type="SAM" id="MobiDB-lite"/>
    </source>
</evidence>
<sequence>MWILRTDAGEVPSGLGWGFVGGWLLRRWKSAKTAEKNPELAPASLKQLDFFQQRRFPPPKKRTPPAEPAQTRRYLAG</sequence>
<organism evidence="2 3">
    <name type="scientific">Blautia obeum</name>
    <dbReference type="NCBI Taxonomy" id="40520"/>
    <lineage>
        <taxon>Bacteria</taxon>
        <taxon>Bacillati</taxon>
        <taxon>Bacillota</taxon>
        <taxon>Clostridia</taxon>
        <taxon>Lachnospirales</taxon>
        <taxon>Lachnospiraceae</taxon>
        <taxon>Blautia</taxon>
    </lineage>
</organism>
<accession>A0A367FXZ0</accession>
<reference evidence="2 3" key="1">
    <citation type="submission" date="2018-02" db="EMBL/GenBank/DDBJ databases">
        <title>Complete genome sequencing of Faecalibacterium prausnitzii strains isolated from the human gut.</title>
        <authorList>
            <person name="Fitzgerald B.C."/>
            <person name="Shkoporov A.N."/>
            <person name="Ross P.R."/>
            <person name="Hill C."/>
        </authorList>
    </citation>
    <scope>NUCLEOTIDE SEQUENCE [LARGE SCALE GENOMIC DNA]</scope>
    <source>
        <strain evidence="2 3">APC942/31-1</strain>
    </source>
</reference>
<dbReference type="EMBL" id="PSQG01000021">
    <property type="protein sequence ID" value="RCH42529.1"/>
    <property type="molecule type" value="Genomic_DNA"/>
</dbReference>
<evidence type="ECO:0000313" key="3">
    <source>
        <dbReference type="Proteomes" id="UP000253208"/>
    </source>
</evidence>
<dbReference type="AlphaFoldDB" id="A0A367FXZ0"/>
<gene>
    <name evidence="2" type="ORF">C4886_13905</name>
</gene>
<evidence type="ECO:0000313" key="2">
    <source>
        <dbReference type="EMBL" id="RCH42529.1"/>
    </source>
</evidence>
<feature type="region of interest" description="Disordered" evidence="1">
    <location>
        <begin position="54"/>
        <end position="77"/>
    </location>
</feature>
<comment type="caution">
    <text evidence="2">The sequence shown here is derived from an EMBL/GenBank/DDBJ whole genome shotgun (WGS) entry which is preliminary data.</text>
</comment>